<comment type="subcellular location">
    <subcellularLocation>
        <location evidence="2">Cytoplasm</location>
    </subcellularLocation>
    <subcellularLocation>
        <location evidence="1">Nucleus</location>
    </subcellularLocation>
</comment>
<evidence type="ECO:0000256" key="9">
    <source>
        <dbReference type="ARBA" id="ARBA00023242"/>
    </source>
</evidence>
<dbReference type="PANTHER" id="PTHR31169">
    <property type="entry name" value="OS05G0300700 PROTEIN"/>
    <property type="match status" value="1"/>
</dbReference>
<evidence type="ECO:0000256" key="2">
    <source>
        <dbReference type="ARBA" id="ARBA00004496"/>
    </source>
</evidence>
<keyword evidence="13" id="KW-1185">Reference proteome</keyword>
<feature type="compositionally biased region" description="Acidic residues" evidence="10">
    <location>
        <begin position="676"/>
        <end position="686"/>
    </location>
</feature>
<evidence type="ECO:0000256" key="7">
    <source>
        <dbReference type="ARBA" id="ARBA00023015"/>
    </source>
</evidence>
<dbReference type="GO" id="GO:0005634">
    <property type="term" value="C:nucleus"/>
    <property type="evidence" value="ECO:0007669"/>
    <property type="project" value="UniProtKB-SubCell"/>
</dbReference>
<keyword evidence="6" id="KW-0832">Ubl conjugation</keyword>
<feature type="compositionally biased region" description="Basic and acidic residues" evidence="10">
    <location>
        <begin position="61"/>
        <end position="72"/>
    </location>
</feature>
<dbReference type="InterPro" id="IPR018866">
    <property type="entry name" value="Znf-4CXXC_R1"/>
</dbReference>
<evidence type="ECO:0000256" key="3">
    <source>
        <dbReference type="ARBA" id="ARBA00022490"/>
    </source>
</evidence>
<keyword evidence="8" id="KW-0804">Transcription</keyword>
<evidence type="ECO:0000313" key="12">
    <source>
        <dbReference type="EMBL" id="KDQ57441.1"/>
    </source>
</evidence>
<dbReference type="STRING" id="933084.A0A067Q4E7"/>
<feature type="region of interest" description="Disordered" evidence="10">
    <location>
        <begin position="667"/>
        <end position="691"/>
    </location>
</feature>
<proteinExistence type="predicted"/>
<dbReference type="Pfam" id="PF10497">
    <property type="entry name" value="zf-4CXXC_R1"/>
    <property type="match status" value="1"/>
</dbReference>
<feature type="region of interest" description="Disordered" evidence="10">
    <location>
        <begin position="719"/>
        <end position="747"/>
    </location>
</feature>
<name>A0A067Q4E7_9AGAM</name>
<accession>A0A067Q4E7</accession>
<feature type="compositionally biased region" description="Basic and acidic residues" evidence="10">
    <location>
        <begin position="257"/>
        <end position="275"/>
    </location>
</feature>
<evidence type="ECO:0000256" key="5">
    <source>
        <dbReference type="ARBA" id="ARBA00022553"/>
    </source>
</evidence>
<protein>
    <recommendedName>
        <fullName evidence="11">Zinc-finger domain-containing protein</fullName>
    </recommendedName>
</protein>
<keyword evidence="3" id="KW-0963">Cytoplasm</keyword>
<feature type="region of interest" description="Disordered" evidence="10">
    <location>
        <begin position="243"/>
        <end position="331"/>
    </location>
</feature>
<feature type="compositionally biased region" description="Low complexity" evidence="10">
    <location>
        <begin position="281"/>
        <end position="296"/>
    </location>
</feature>
<evidence type="ECO:0000256" key="8">
    <source>
        <dbReference type="ARBA" id="ARBA00023163"/>
    </source>
</evidence>
<dbReference type="EMBL" id="KL197719">
    <property type="protein sequence ID" value="KDQ57441.1"/>
    <property type="molecule type" value="Genomic_DNA"/>
</dbReference>
<feature type="region of interest" description="Disordered" evidence="10">
    <location>
        <begin position="1"/>
        <end position="108"/>
    </location>
</feature>
<dbReference type="HOGENOM" id="CLU_019575_0_0_1"/>
<dbReference type="InterPro" id="IPR040221">
    <property type="entry name" value="CDCA7/CDA7L"/>
</dbReference>
<feature type="compositionally biased region" description="Low complexity" evidence="10">
    <location>
        <begin position="719"/>
        <end position="729"/>
    </location>
</feature>
<organism evidence="12 13">
    <name type="scientific">Jaapia argillacea MUCL 33604</name>
    <dbReference type="NCBI Taxonomy" id="933084"/>
    <lineage>
        <taxon>Eukaryota</taxon>
        <taxon>Fungi</taxon>
        <taxon>Dikarya</taxon>
        <taxon>Basidiomycota</taxon>
        <taxon>Agaricomycotina</taxon>
        <taxon>Agaricomycetes</taxon>
        <taxon>Agaricomycetidae</taxon>
        <taxon>Jaapiales</taxon>
        <taxon>Jaapiaceae</taxon>
        <taxon>Jaapia</taxon>
    </lineage>
</organism>
<keyword evidence="7" id="KW-0805">Transcription regulation</keyword>
<evidence type="ECO:0000313" key="13">
    <source>
        <dbReference type="Proteomes" id="UP000027265"/>
    </source>
</evidence>
<gene>
    <name evidence="12" type="ORF">JAAARDRAFT_193771</name>
</gene>
<feature type="compositionally biased region" description="Low complexity" evidence="10">
    <location>
        <begin position="1"/>
        <end position="15"/>
    </location>
</feature>
<dbReference type="OrthoDB" id="298344at2759"/>
<dbReference type="AlphaFoldDB" id="A0A067Q4E7"/>
<evidence type="ECO:0000256" key="1">
    <source>
        <dbReference type="ARBA" id="ARBA00004123"/>
    </source>
</evidence>
<feature type="compositionally biased region" description="Pro residues" evidence="10">
    <location>
        <begin position="314"/>
        <end position="326"/>
    </location>
</feature>
<keyword evidence="5" id="KW-0597">Phosphoprotein</keyword>
<reference evidence="13" key="1">
    <citation type="journal article" date="2014" name="Proc. Natl. Acad. Sci. U.S.A.">
        <title>Extensive sampling of basidiomycete genomes demonstrates inadequacy of the white-rot/brown-rot paradigm for wood decay fungi.</title>
        <authorList>
            <person name="Riley R."/>
            <person name="Salamov A.A."/>
            <person name="Brown D.W."/>
            <person name="Nagy L.G."/>
            <person name="Floudas D."/>
            <person name="Held B.W."/>
            <person name="Levasseur A."/>
            <person name="Lombard V."/>
            <person name="Morin E."/>
            <person name="Otillar R."/>
            <person name="Lindquist E.A."/>
            <person name="Sun H."/>
            <person name="LaButti K.M."/>
            <person name="Schmutz J."/>
            <person name="Jabbour D."/>
            <person name="Luo H."/>
            <person name="Baker S.E."/>
            <person name="Pisabarro A.G."/>
            <person name="Walton J.D."/>
            <person name="Blanchette R.A."/>
            <person name="Henrissat B."/>
            <person name="Martin F."/>
            <person name="Cullen D."/>
            <person name="Hibbett D.S."/>
            <person name="Grigoriev I.V."/>
        </authorList>
    </citation>
    <scope>NUCLEOTIDE SEQUENCE [LARGE SCALE GENOMIC DNA]</scope>
    <source>
        <strain evidence="13">MUCL 33604</strain>
    </source>
</reference>
<dbReference type="InParanoid" id="A0A067Q4E7"/>
<keyword evidence="4" id="KW-1017">Isopeptide bond</keyword>
<dbReference type="GO" id="GO:0005737">
    <property type="term" value="C:cytoplasm"/>
    <property type="evidence" value="ECO:0007669"/>
    <property type="project" value="UniProtKB-SubCell"/>
</dbReference>
<feature type="domain" description="Zinc-finger" evidence="11">
    <location>
        <begin position="127"/>
        <end position="240"/>
    </location>
</feature>
<sequence length="796" mass="86950">MPTPRRASTASRTSRLQLYVDIPPSPLHRTPSLRSLHVSGHKENAPGDNSMSSSPNKRKLSNRDTADSHSDADATASAPPKAKKQKLTKSASMTSMKPPKKAVSTTSAALKIKPSNANEEYPDGYFYCHQCAKKRDNSVGLQCTFATDASNKVHDARCRAKYCKSCLKNRYGEESDDIRAAGETGKPRGHIKGLGYIFKCPRCKDACNCRACRKAKGLEPTGNLTLAARKSGIESVADMLNQDPSAQGIQPGKGRHTATETKPKASKVDKVKRTDIATSVAPSASTSKTLAASTTKAKPKTESVPKPAAKPKALPKPKPLPQPEWEPVPTSLSYSSAESRMYVREFVMRFSMGGLLDVTKTHLDEFDELGGRGMSEGEDEGEVEVGWVSEGCVRSVLMALLGLFLASDNAGVGVKKFVPDAIKDIRACGSNLNRIWGVMFTLRESLNASHHSNTSPTLTFPDPLPPSASTIYHNTRSGVTTRHAAASSSTTAQNHNHGGVYVAQSSQLVPVLVALIDQAVGLSNVKEELEKGGDVSKEKTKDMRDALKAENERWEKERTVALFRPPRFEIKVARELHKQNLLDIEQALKVLVCSTIPRSGPLGKDGDGRIYWLLGPGASEREAAANVLTDGGGNGRISKRAMVGGEERRGMRRWSWFLSVWGTRPELRGNEKGKDQEEEEEEEDGQDQWWGFSDPEEIKKLAGWIEGKWKVEGDGIYASDVDASSRASSPLSEFSEGDDVDMDGPPSKTGLRELIKGLREYAELLEWRVKKWDRDEEGTDKNTLAGTVSARKFYGP</sequence>
<keyword evidence="9" id="KW-0539">Nucleus</keyword>
<evidence type="ECO:0000259" key="11">
    <source>
        <dbReference type="Pfam" id="PF10497"/>
    </source>
</evidence>
<dbReference type="PANTHER" id="PTHR31169:SF8">
    <property type="entry name" value="ZINC-FINGER DOMAIN OF MONOAMINE-OXIDASE A REPRESSOR R1 PROTEIN"/>
    <property type="match status" value="1"/>
</dbReference>
<evidence type="ECO:0000256" key="4">
    <source>
        <dbReference type="ARBA" id="ARBA00022499"/>
    </source>
</evidence>
<dbReference type="Proteomes" id="UP000027265">
    <property type="component" value="Unassembled WGS sequence"/>
</dbReference>
<evidence type="ECO:0000256" key="6">
    <source>
        <dbReference type="ARBA" id="ARBA00022843"/>
    </source>
</evidence>
<dbReference type="GO" id="GO:0006355">
    <property type="term" value="P:regulation of DNA-templated transcription"/>
    <property type="evidence" value="ECO:0007669"/>
    <property type="project" value="InterPro"/>
</dbReference>
<evidence type="ECO:0000256" key="10">
    <source>
        <dbReference type="SAM" id="MobiDB-lite"/>
    </source>
</evidence>